<dbReference type="AlphaFoldDB" id="A0A1I7XCG7"/>
<evidence type="ECO:0000313" key="2">
    <source>
        <dbReference type="WBParaSite" id="Hba_15333"/>
    </source>
</evidence>
<reference evidence="2" key="1">
    <citation type="submission" date="2016-11" db="UniProtKB">
        <authorList>
            <consortium name="WormBaseParasite"/>
        </authorList>
    </citation>
    <scope>IDENTIFICATION</scope>
</reference>
<organism evidence="1 2">
    <name type="scientific">Heterorhabditis bacteriophora</name>
    <name type="common">Entomopathogenic nematode worm</name>
    <dbReference type="NCBI Taxonomy" id="37862"/>
    <lineage>
        <taxon>Eukaryota</taxon>
        <taxon>Metazoa</taxon>
        <taxon>Ecdysozoa</taxon>
        <taxon>Nematoda</taxon>
        <taxon>Chromadorea</taxon>
        <taxon>Rhabditida</taxon>
        <taxon>Rhabditina</taxon>
        <taxon>Rhabditomorpha</taxon>
        <taxon>Strongyloidea</taxon>
        <taxon>Heterorhabditidae</taxon>
        <taxon>Heterorhabditis</taxon>
    </lineage>
</organism>
<sequence>MPEDQGQQCSRCLLYVFKTDISVGPVPASILPLSNSL</sequence>
<dbReference type="WBParaSite" id="Hba_15333">
    <property type="protein sequence ID" value="Hba_15333"/>
    <property type="gene ID" value="Hba_15333"/>
</dbReference>
<keyword evidence="1" id="KW-1185">Reference proteome</keyword>
<accession>A0A1I7XCG7</accession>
<dbReference type="Proteomes" id="UP000095283">
    <property type="component" value="Unplaced"/>
</dbReference>
<evidence type="ECO:0000313" key="1">
    <source>
        <dbReference type="Proteomes" id="UP000095283"/>
    </source>
</evidence>
<name>A0A1I7XCG7_HETBA</name>
<protein>
    <submittedName>
        <fullName evidence="2">Uncharacterized protein</fullName>
    </submittedName>
</protein>
<proteinExistence type="predicted"/>